<keyword evidence="3" id="KW-0378">Hydrolase</keyword>
<sequence>MFSVYVLRSLKNNKRYVGYTSKDIFKRLKEHNKGCNKWTRQNSPFKVIYSENYNLKTEAIKRERFLKSGQGRKWLDENIK</sequence>
<name>A0A2M6KAF0_9BACT</name>
<dbReference type="PROSITE" id="PS50164">
    <property type="entry name" value="GIY_YIG"/>
    <property type="match status" value="1"/>
</dbReference>
<feature type="domain" description="GIY-YIG" evidence="2">
    <location>
        <begin position="1"/>
        <end position="76"/>
    </location>
</feature>
<dbReference type="InterPro" id="IPR050190">
    <property type="entry name" value="UPF0213_domain"/>
</dbReference>
<dbReference type="PANTHER" id="PTHR34477:SF1">
    <property type="entry name" value="UPF0213 PROTEIN YHBQ"/>
    <property type="match status" value="1"/>
</dbReference>
<keyword evidence="3" id="KW-0255">Endonuclease</keyword>
<reference evidence="3 4" key="1">
    <citation type="submission" date="2017-09" db="EMBL/GenBank/DDBJ databases">
        <title>Depth-based differentiation of microbial function through sediment-hosted aquifers and enrichment of novel symbionts in the deep terrestrial subsurface.</title>
        <authorList>
            <person name="Probst A.J."/>
            <person name="Ladd B."/>
            <person name="Jarett J.K."/>
            <person name="Geller-Mcgrath D.E."/>
            <person name="Sieber C.M."/>
            <person name="Emerson J.B."/>
            <person name="Anantharaman K."/>
            <person name="Thomas B.C."/>
            <person name="Malmstrom R."/>
            <person name="Stieglmeier M."/>
            <person name="Klingl A."/>
            <person name="Woyke T."/>
            <person name="Ryan C.M."/>
            <person name="Banfield J.F."/>
        </authorList>
    </citation>
    <scope>NUCLEOTIDE SEQUENCE [LARGE SCALE GENOMIC DNA]</scope>
    <source>
        <strain evidence="3">CG11_big_fil_rev_8_21_14_0_20_39_10</strain>
    </source>
</reference>
<comment type="similarity">
    <text evidence="1">Belongs to the UPF0213 family.</text>
</comment>
<comment type="caution">
    <text evidence="3">The sequence shown here is derived from an EMBL/GenBank/DDBJ whole genome shotgun (WGS) entry which is preliminary data.</text>
</comment>
<dbReference type="SUPFAM" id="SSF82771">
    <property type="entry name" value="GIY-YIG endonuclease"/>
    <property type="match status" value="1"/>
</dbReference>
<protein>
    <submittedName>
        <fullName evidence="3">Endonuclease</fullName>
    </submittedName>
</protein>
<evidence type="ECO:0000313" key="4">
    <source>
        <dbReference type="Proteomes" id="UP000230869"/>
    </source>
</evidence>
<evidence type="ECO:0000313" key="3">
    <source>
        <dbReference type="EMBL" id="PIR14048.1"/>
    </source>
</evidence>
<gene>
    <name evidence="3" type="ORF">COV49_00225</name>
</gene>
<dbReference type="InterPro" id="IPR035901">
    <property type="entry name" value="GIY-YIG_endonuc_sf"/>
</dbReference>
<evidence type="ECO:0000256" key="1">
    <source>
        <dbReference type="ARBA" id="ARBA00007435"/>
    </source>
</evidence>
<dbReference type="GO" id="GO:0004519">
    <property type="term" value="F:endonuclease activity"/>
    <property type="evidence" value="ECO:0007669"/>
    <property type="project" value="UniProtKB-KW"/>
</dbReference>
<organism evidence="3 4">
    <name type="scientific">Candidatus Falkowbacteria bacterium CG11_big_fil_rev_8_21_14_0_20_39_10</name>
    <dbReference type="NCBI Taxonomy" id="1974570"/>
    <lineage>
        <taxon>Bacteria</taxon>
        <taxon>Candidatus Falkowiibacteriota</taxon>
    </lineage>
</organism>
<keyword evidence="3" id="KW-0540">Nuclease</keyword>
<dbReference type="Proteomes" id="UP000230869">
    <property type="component" value="Unassembled WGS sequence"/>
</dbReference>
<dbReference type="EMBL" id="PCWW01000005">
    <property type="protein sequence ID" value="PIR14048.1"/>
    <property type="molecule type" value="Genomic_DNA"/>
</dbReference>
<dbReference type="Gene3D" id="3.40.1440.10">
    <property type="entry name" value="GIY-YIG endonuclease"/>
    <property type="match status" value="1"/>
</dbReference>
<accession>A0A2M6KAF0</accession>
<dbReference type="InterPro" id="IPR000305">
    <property type="entry name" value="GIY-YIG_endonuc"/>
</dbReference>
<evidence type="ECO:0000259" key="2">
    <source>
        <dbReference type="PROSITE" id="PS50164"/>
    </source>
</evidence>
<dbReference type="PANTHER" id="PTHR34477">
    <property type="entry name" value="UPF0213 PROTEIN YHBQ"/>
    <property type="match status" value="1"/>
</dbReference>
<dbReference type="AlphaFoldDB" id="A0A2M6KAF0"/>
<dbReference type="Pfam" id="PF01541">
    <property type="entry name" value="GIY-YIG"/>
    <property type="match status" value="1"/>
</dbReference>
<proteinExistence type="inferred from homology"/>